<dbReference type="InterPro" id="IPR008533">
    <property type="entry name" value="DUF815"/>
</dbReference>
<dbReference type="PANTHER" id="PTHR42935">
    <property type="entry name" value="SLR0930 PROTEIN"/>
    <property type="match status" value="1"/>
</dbReference>
<dbReference type="PANTHER" id="PTHR42935:SF1">
    <property type="entry name" value="SLR0930 PROTEIN"/>
    <property type="match status" value="1"/>
</dbReference>
<keyword evidence="2" id="KW-1185">Reference proteome</keyword>
<gene>
    <name evidence="1" type="ORF">EI16_10705</name>
</gene>
<dbReference type="Gene3D" id="3.40.50.300">
    <property type="entry name" value="P-loop containing nucleotide triphosphate hydrolases"/>
    <property type="match status" value="1"/>
</dbReference>
<evidence type="ECO:0000313" key="1">
    <source>
        <dbReference type="EMBL" id="KDN96711.1"/>
    </source>
</evidence>
<organism evidence="1 2">
    <name type="scientific">Hydrogenovibrio marinus</name>
    <dbReference type="NCBI Taxonomy" id="28885"/>
    <lineage>
        <taxon>Bacteria</taxon>
        <taxon>Pseudomonadati</taxon>
        <taxon>Pseudomonadota</taxon>
        <taxon>Gammaproteobacteria</taxon>
        <taxon>Thiotrichales</taxon>
        <taxon>Piscirickettsiaceae</taxon>
        <taxon>Hydrogenovibrio</taxon>
    </lineage>
</organism>
<name>A0A067A294_HYDMR</name>
<dbReference type="Pfam" id="PF05673">
    <property type="entry name" value="DUF815"/>
    <property type="match status" value="1"/>
</dbReference>
<dbReference type="CDD" id="cd00009">
    <property type="entry name" value="AAA"/>
    <property type="match status" value="1"/>
</dbReference>
<evidence type="ECO:0000313" key="2">
    <source>
        <dbReference type="Proteomes" id="UP000027341"/>
    </source>
</evidence>
<dbReference type="SUPFAM" id="SSF52540">
    <property type="entry name" value="P-loop containing nucleoside triphosphate hydrolases"/>
    <property type="match status" value="1"/>
</dbReference>
<accession>A0A067A294</accession>
<proteinExistence type="predicted"/>
<dbReference type="Proteomes" id="UP000027341">
    <property type="component" value="Unassembled WGS sequence"/>
</dbReference>
<comment type="caution">
    <text evidence="1">The sequence shown here is derived from an EMBL/GenBank/DDBJ whole genome shotgun (WGS) entry which is preliminary data.</text>
</comment>
<reference evidence="1 2" key="1">
    <citation type="submission" date="2014-04" db="EMBL/GenBank/DDBJ databases">
        <title>Draft genome sequence of Hydrogenovibrio marinus MH-110, a model organism for aerobic H2 metabolism.</title>
        <authorList>
            <person name="Cha H.J."/>
            <person name="Jo B.H."/>
            <person name="Hwang B.H."/>
        </authorList>
    </citation>
    <scope>NUCLEOTIDE SEQUENCE [LARGE SCALE GENOMIC DNA]</scope>
    <source>
        <strain evidence="1 2">MH-110</strain>
    </source>
</reference>
<sequence length="267" mass="30707">MTMSKKIRWDKHVAAIWRAKKGKFRPVEALDPIELSNLLGIERQKNLFCQNLQSFIAGQPTNHVLLWGARGTGKSSLMKAALNHFHDQGLRVIELEKEDIADLPEISDQIRDQPWRFVIYCDDLSFDEGDSSYRYLKVLMEGSIELPARNILMVATSNRRHLVAEHHQDNLDTQTANGEIHFGDRLQEKLSLADRFGMSLSFYAPDQVLYLEMVEALFKDVNIEHTPTELEQLHLEAVRFATARGSRSGRIAKQFFQDYLVRNPIQS</sequence>
<dbReference type="InterPro" id="IPR027417">
    <property type="entry name" value="P-loop_NTPase"/>
</dbReference>
<protein>
    <submittedName>
        <fullName evidence="1">ATPase</fullName>
    </submittedName>
</protein>
<dbReference type="AlphaFoldDB" id="A0A067A294"/>
<dbReference type="STRING" id="28885.EI16_10705"/>
<dbReference type="EMBL" id="JMIU01000001">
    <property type="protein sequence ID" value="KDN96711.1"/>
    <property type="molecule type" value="Genomic_DNA"/>
</dbReference>